<feature type="region of interest" description="Disordered" evidence="1">
    <location>
        <begin position="16"/>
        <end position="60"/>
    </location>
</feature>
<dbReference type="AlphaFoldDB" id="A0AAP0BM57"/>
<evidence type="ECO:0000256" key="1">
    <source>
        <dbReference type="SAM" id="MobiDB-lite"/>
    </source>
</evidence>
<accession>A0AAP0BM57</accession>
<dbReference type="EMBL" id="JBBWWQ010000006">
    <property type="protein sequence ID" value="KAK8944495.1"/>
    <property type="molecule type" value="Genomic_DNA"/>
</dbReference>
<sequence length="77" mass="8546">MDDIYISEEYIMARRREHDEAGKRKQDSMATSGRSQLAGAKDCAGNAEGTRRGNPPAAKGGCFDWNGLAEEIFINYF</sequence>
<protein>
    <submittedName>
        <fullName evidence="2">Uncharacterized protein</fullName>
    </submittedName>
</protein>
<evidence type="ECO:0000313" key="3">
    <source>
        <dbReference type="Proteomes" id="UP001418222"/>
    </source>
</evidence>
<reference evidence="2 3" key="1">
    <citation type="journal article" date="2022" name="Nat. Plants">
        <title>Genomes of leafy and leafless Platanthera orchids illuminate the evolution of mycoheterotrophy.</title>
        <authorList>
            <person name="Li M.H."/>
            <person name="Liu K.W."/>
            <person name="Li Z."/>
            <person name="Lu H.C."/>
            <person name="Ye Q.L."/>
            <person name="Zhang D."/>
            <person name="Wang J.Y."/>
            <person name="Li Y.F."/>
            <person name="Zhong Z.M."/>
            <person name="Liu X."/>
            <person name="Yu X."/>
            <person name="Liu D.K."/>
            <person name="Tu X.D."/>
            <person name="Liu B."/>
            <person name="Hao Y."/>
            <person name="Liao X.Y."/>
            <person name="Jiang Y.T."/>
            <person name="Sun W.H."/>
            <person name="Chen J."/>
            <person name="Chen Y.Q."/>
            <person name="Ai Y."/>
            <person name="Zhai J.W."/>
            <person name="Wu S.S."/>
            <person name="Zhou Z."/>
            <person name="Hsiao Y.Y."/>
            <person name="Wu W.L."/>
            <person name="Chen Y.Y."/>
            <person name="Lin Y.F."/>
            <person name="Hsu J.L."/>
            <person name="Li C.Y."/>
            <person name="Wang Z.W."/>
            <person name="Zhao X."/>
            <person name="Zhong W.Y."/>
            <person name="Ma X.K."/>
            <person name="Ma L."/>
            <person name="Huang J."/>
            <person name="Chen G.Z."/>
            <person name="Huang M.Z."/>
            <person name="Huang L."/>
            <person name="Peng D.H."/>
            <person name="Luo Y.B."/>
            <person name="Zou S.Q."/>
            <person name="Chen S.P."/>
            <person name="Lan S."/>
            <person name="Tsai W.C."/>
            <person name="Van de Peer Y."/>
            <person name="Liu Z.J."/>
        </authorList>
    </citation>
    <scope>NUCLEOTIDE SEQUENCE [LARGE SCALE GENOMIC DNA]</scope>
    <source>
        <strain evidence="2">Lor287</strain>
    </source>
</reference>
<name>A0AAP0BM57_9ASPA</name>
<feature type="compositionally biased region" description="Basic and acidic residues" evidence="1">
    <location>
        <begin position="16"/>
        <end position="27"/>
    </location>
</feature>
<keyword evidence="3" id="KW-1185">Reference proteome</keyword>
<comment type="caution">
    <text evidence="2">The sequence shown here is derived from an EMBL/GenBank/DDBJ whole genome shotgun (WGS) entry which is preliminary data.</text>
</comment>
<gene>
    <name evidence="2" type="ORF">KSP39_PZI008152</name>
</gene>
<dbReference type="Proteomes" id="UP001418222">
    <property type="component" value="Unassembled WGS sequence"/>
</dbReference>
<evidence type="ECO:0000313" key="2">
    <source>
        <dbReference type="EMBL" id="KAK8944495.1"/>
    </source>
</evidence>
<organism evidence="2 3">
    <name type="scientific">Platanthera zijinensis</name>
    <dbReference type="NCBI Taxonomy" id="2320716"/>
    <lineage>
        <taxon>Eukaryota</taxon>
        <taxon>Viridiplantae</taxon>
        <taxon>Streptophyta</taxon>
        <taxon>Embryophyta</taxon>
        <taxon>Tracheophyta</taxon>
        <taxon>Spermatophyta</taxon>
        <taxon>Magnoliopsida</taxon>
        <taxon>Liliopsida</taxon>
        <taxon>Asparagales</taxon>
        <taxon>Orchidaceae</taxon>
        <taxon>Orchidoideae</taxon>
        <taxon>Orchideae</taxon>
        <taxon>Orchidinae</taxon>
        <taxon>Platanthera</taxon>
    </lineage>
</organism>
<proteinExistence type="predicted"/>